<name>A0A3Q0IT22_DIACI</name>
<dbReference type="PANTHER" id="PTHR46145:SF4">
    <property type="entry name" value="HEPARANASE"/>
    <property type="match status" value="1"/>
</dbReference>
<sequence length="780" mass="89175">MRGHSITISLVAVLKVRQKLKTMTLLYWSITNHRESYLLKSGLKSEQNKLVRSWRELNTFLNHSGIDVVVCLNILQRSHNVWDSSNAMEIVAALEKTGLQVDYQLGYDNYDGVSTHETIENIQLKNMNALEYDTEEENTRNIGEIKTEKPPSEEDINYDVLLGETENRNSPYDNLNLENIKESENDNLEENNTSSILQDNYDGVSTHETIENIQLKNMNVSQMIKAGAKAFGLTPQNAPHVYEVSSQLWATLYDYPCLKSCSGLQQYIRDSVNQNWKKSESELEEKLSGFEPTLNSLVELGVAAQSGAEMFLLRPQPFLPEHTTSDFWMAALHKALVGNIVLSLKQSTSPQLKTFVHCTKPTSTDNPNNYEAGSVTIFGANLDPNEPSNVTVKSSSLRDEEAHIFVLTYDEQTGKSYLNDKELSIASNGELPIITPIEKELIASSLGKGSVDNTITIPKRSIFFIVLPENRARSCISKYRPSSITQTLLNGNSNVKLTNKNFVSKLVDFKKTDRLKDHFMDTPEEDFDWTLPKYNPLVKDTTTEGDVKTKYVTFSDNNWLSKFPEKVHKNTLFDDEFPKNSVLNFNKYNRYRRHKYSGLYDDDSLNDQEVPSDEKSFRESEKENLDTYIKGDHIKDSEHGVHDEFENKFNMRDEKPDEIIQSMDIPYESIQTDDIKSTETFEDNPFSNDEIRSADEEENLNKDGYFGNVDDDIIDELHNENSHHGEKIENIDEQDYQNSDLNHKSHEDNIDLDILKGNIKRATTKEKDSSSERIKFSALE</sequence>
<dbReference type="GO" id="GO:0005615">
    <property type="term" value="C:extracellular space"/>
    <property type="evidence" value="ECO:0007669"/>
    <property type="project" value="TreeGrafter"/>
</dbReference>
<dbReference type="STRING" id="121845.A0A3Q0IT22"/>
<reference evidence="3" key="1">
    <citation type="submission" date="2025-08" db="UniProtKB">
        <authorList>
            <consortium name="RefSeq"/>
        </authorList>
    </citation>
    <scope>IDENTIFICATION</scope>
</reference>
<keyword evidence="2" id="KW-1185">Reference proteome</keyword>
<dbReference type="PaxDb" id="121845-A0A3Q0IT22"/>
<dbReference type="GO" id="GO:0031012">
    <property type="term" value="C:extracellular matrix"/>
    <property type="evidence" value="ECO:0007669"/>
    <property type="project" value="TreeGrafter"/>
</dbReference>
<dbReference type="RefSeq" id="XP_026679422.1">
    <property type="nucleotide sequence ID" value="XM_026823621.1"/>
</dbReference>
<evidence type="ECO:0000313" key="2">
    <source>
        <dbReference type="Proteomes" id="UP000079169"/>
    </source>
</evidence>
<feature type="compositionally biased region" description="Basic and acidic residues" evidence="1">
    <location>
        <begin position="612"/>
        <end position="622"/>
    </location>
</feature>
<accession>A0A3Q0IT22</accession>
<organism evidence="2 3">
    <name type="scientific">Diaphorina citri</name>
    <name type="common">Asian citrus psyllid</name>
    <dbReference type="NCBI Taxonomy" id="121845"/>
    <lineage>
        <taxon>Eukaryota</taxon>
        <taxon>Metazoa</taxon>
        <taxon>Ecdysozoa</taxon>
        <taxon>Arthropoda</taxon>
        <taxon>Hexapoda</taxon>
        <taxon>Insecta</taxon>
        <taxon>Pterygota</taxon>
        <taxon>Neoptera</taxon>
        <taxon>Paraneoptera</taxon>
        <taxon>Hemiptera</taxon>
        <taxon>Sternorrhyncha</taxon>
        <taxon>Psylloidea</taxon>
        <taxon>Psyllidae</taxon>
        <taxon>Diaphorininae</taxon>
        <taxon>Diaphorina</taxon>
    </lineage>
</organism>
<dbReference type="KEGG" id="dci:113467437"/>
<dbReference type="PANTHER" id="PTHR46145">
    <property type="entry name" value="HEPARANASE"/>
    <property type="match status" value="1"/>
</dbReference>
<dbReference type="GeneID" id="113467437"/>
<gene>
    <name evidence="3" type="primary">LOC113467437</name>
</gene>
<dbReference type="Proteomes" id="UP000079169">
    <property type="component" value="Unplaced"/>
</dbReference>
<feature type="region of interest" description="Disordered" evidence="1">
    <location>
        <begin position="600"/>
        <end position="622"/>
    </location>
</feature>
<evidence type="ECO:0000256" key="1">
    <source>
        <dbReference type="SAM" id="MobiDB-lite"/>
    </source>
</evidence>
<protein>
    <submittedName>
        <fullName evidence="3">Uncharacterized protein LOC113467437</fullName>
    </submittedName>
</protein>
<evidence type="ECO:0000313" key="3">
    <source>
        <dbReference type="RefSeq" id="XP_026679422.1"/>
    </source>
</evidence>
<dbReference type="AlphaFoldDB" id="A0A3Q0IT22"/>
<proteinExistence type="predicted"/>